<feature type="transmembrane region" description="Helical" evidence="2">
    <location>
        <begin position="94"/>
        <end position="115"/>
    </location>
</feature>
<comment type="caution">
    <text evidence="3">The sequence shown here is derived from an EMBL/GenBank/DDBJ whole genome shotgun (WGS) entry which is preliminary data.</text>
</comment>
<accession>A0ABD1JND7</accession>
<organism evidence="3 4">
    <name type="scientific">Coilia grayii</name>
    <name type="common">Gray's grenadier anchovy</name>
    <dbReference type="NCBI Taxonomy" id="363190"/>
    <lineage>
        <taxon>Eukaryota</taxon>
        <taxon>Metazoa</taxon>
        <taxon>Chordata</taxon>
        <taxon>Craniata</taxon>
        <taxon>Vertebrata</taxon>
        <taxon>Euteleostomi</taxon>
        <taxon>Actinopterygii</taxon>
        <taxon>Neopterygii</taxon>
        <taxon>Teleostei</taxon>
        <taxon>Clupei</taxon>
        <taxon>Clupeiformes</taxon>
        <taxon>Clupeoidei</taxon>
        <taxon>Engraulidae</taxon>
        <taxon>Coilinae</taxon>
        <taxon>Coilia</taxon>
    </lineage>
</organism>
<feature type="region of interest" description="Disordered" evidence="1">
    <location>
        <begin position="173"/>
        <end position="199"/>
    </location>
</feature>
<feature type="compositionally biased region" description="Basic and acidic residues" evidence="1">
    <location>
        <begin position="188"/>
        <end position="199"/>
    </location>
</feature>
<feature type="transmembrane region" description="Helical" evidence="2">
    <location>
        <begin position="12"/>
        <end position="37"/>
    </location>
</feature>
<evidence type="ECO:0000256" key="1">
    <source>
        <dbReference type="SAM" id="MobiDB-lite"/>
    </source>
</evidence>
<dbReference type="Proteomes" id="UP001591681">
    <property type="component" value="Unassembled WGS sequence"/>
</dbReference>
<evidence type="ECO:0000256" key="2">
    <source>
        <dbReference type="SAM" id="Phobius"/>
    </source>
</evidence>
<dbReference type="AlphaFoldDB" id="A0ABD1JND7"/>
<reference evidence="3 4" key="1">
    <citation type="submission" date="2024-09" db="EMBL/GenBank/DDBJ databases">
        <title>A chromosome-level genome assembly of Gray's grenadier anchovy, Coilia grayii.</title>
        <authorList>
            <person name="Fu Z."/>
        </authorList>
    </citation>
    <scope>NUCLEOTIDE SEQUENCE [LARGE SCALE GENOMIC DNA]</scope>
    <source>
        <strain evidence="3">G4</strain>
        <tissue evidence="3">Muscle</tissue>
    </source>
</reference>
<keyword evidence="2" id="KW-0472">Membrane</keyword>
<name>A0ABD1JND7_9TELE</name>
<keyword evidence="4" id="KW-1185">Reference proteome</keyword>
<feature type="transmembrane region" description="Helical" evidence="2">
    <location>
        <begin position="142"/>
        <end position="164"/>
    </location>
</feature>
<evidence type="ECO:0000313" key="3">
    <source>
        <dbReference type="EMBL" id="KAL2087825.1"/>
    </source>
</evidence>
<gene>
    <name evidence="3" type="ORF">ACEWY4_016653</name>
</gene>
<keyword evidence="2" id="KW-0812">Transmembrane</keyword>
<proteinExistence type="predicted"/>
<sequence>MAKINRYLKKFFIGINILFAVAGAVVVILIGKFHLWFNSKEEMDIIFTENRLFKESILLTEDLLFARAAVCICGAGILVVACFGIYGARKEIEWPFAVFITACSIGMITFLMQGLRVSKLRIVIMKFMSDTDKQQLLTLESAIPLSFVLAALELIRIVLAAVMIRQLQRRRAAKPPPACGGTNSITDSELRSDDNQELL</sequence>
<keyword evidence="2" id="KW-1133">Transmembrane helix</keyword>
<protein>
    <submittedName>
        <fullName evidence="3">Uncharacterized protein</fullName>
    </submittedName>
</protein>
<evidence type="ECO:0000313" key="4">
    <source>
        <dbReference type="Proteomes" id="UP001591681"/>
    </source>
</evidence>
<feature type="transmembrane region" description="Helical" evidence="2">
    <location>
        <begin position="64"/>
        <end position="87"/>
    </location>
</feature>
<dbReference type="EMBL" id="JBHFQA010000014">
    <property type="protein sequence ID" value="KAL2087825.1"/>
    <property type="molecule type" value="Genomic_DNA"/>
</dbReference>